<protein>
    <submittedName>
        <fullName evidence="1">Uncharacterized protein</fullName>
    </submittedName>
</protein>
<gene>
    <name evidence="1" type="ORF">HaLaN_09151</name>
</gene>
<dbReference type="EMBL" id="BLLF01000596">
    <property type="protein sequence ID" value="GFH13297.1"/>
    <property type="molecule type" value="Genomic_DNA"/>
</dbReference>
<keyword evidence="2" id="KW-1185">Reference proteome</keyword>
<reference evidence="1 2" key="1">
    <citation type="submission" date="2020-02" db="EMBL/GenBank/DDBJ databases">
        <title>Draft genome sequence of Haematococcus lacustris strain NIES-144.</title>
        <authorList>
            <person name="Morimoto D."/>
            <person name="Nakagawa S."/>
            <person name="Yoshida T."/>
            <person name="Sawayama S."/>
        </authorList>
    </citation>
    <scope>NUCLEOTIDE SEQUENCE [LARGE SCALE GENOMIC DNA]</scope>
    <source>
        <strain evidence="1 2">NIES-144</strain>
    </source>
</reference>
<accession>A0A699YSW5</accession>
<organism evidence="1 2">
    <name type="scientific">Haematococcus lacustris</name>
    <name type="common">Green alga</name>
    <name type="synonym">Haematococcus pluvialis</name>
    <dbReference type="NCBI Taxonomy" id="44745"/>
    <lineage>
        <taxon>Eukaryota</taxon>
        <taxon>Viridiplantae</taxon>
        <taxon>Chlorophyta</taxon>
        <taxon>core chlorophytes</taxon>
        <taxon>Chlorophyceae</taxon>
        <taxon>CS clade</taxon>
        <taxon>Chlamydomonadales</taxon>
        <taxon>Haematococcaceae</taxon>
        <taxon>Haematococcus</taxon>
    </lineage>
</organism>
<sequence>MEALICFFDGSSGNFKICDGLQSAPIWACLV</sequence>
<evidence type="ECO:0000313" key="1">
    <source>
        <dbReference type="EMBL" id="GFH13297.1"/>
    </source>
</evidence>
<evidence type="ECO:0000313" key="2">
    <source>
        <dbReference type="Proteomes" id="UP000485058"/>
    </source>
</evidence>
<dbReference type="AlphaFoldDB" id="A0A699YSW5"/>
<dbReference type="Proteomes" id="UP000485058">
    <property type="component" value="Unassembled WGS sequence"/>
</dbReference>
<name>A0A699YSW5_HAELA</name>
<comment type="caution">
    <text evidence="1">The sequence shown here is derived from an EMBL/GenBank/DDBJ whole genome shotgun (WGS) entry which is preliminary data.</text>
</comment>
<proteinExistence type="predicted"/>